<gene>
    <name evidence="3" type="ORF">MM415B02567_0013</name>
    <name evidence="2" type="ORF">TM448A01708_0002</name>
</gene>
<dbReference type="EMBL" id="MT144188">
    <property type="protein sequence ID" value="QJA50317.1"/>
    <property type="molecule type" value="Genomic_DNA"/>
</dbReference>
<protein>
    <submittedName>
        <fullName evidence="2">Uncharacterized protein</fullName>
    </submittedName>
</protein>
<keyword evidence="1" id="KW-0175">Coiled coil</keyword>
<feature type="coiled-coil region" evidence="1">
    <location>
        <begin position="33"/>
        <end position="60"/>
    </location>
</feature>
<sequence>MRAVAEITLWKIRAFIANMESANKDTIILNQEGEKLQLRIQNSQQTLQLAKANIENLVLAEKKRMGIPDAWIFNADDGMFHDPAEMSEEERKKCGLEG</sequence>
<accession>A0A6H1ZSM7</accession>
<evidence type="ECO:0000313" key="2">
    <source>
        <dbReference type="EMBL" id="QJA50317.1"/>
    </source>
</evidence>
<evidence type="ECO:0000256" key="1">
    <source>
        <dbReference type="SAM" id="Coils"/>
    </source>
</evidence>
<evidence type="ECO:0000313" key="3">
    <source>
        <dbReference type="EMBL" id="QJA89336.1"/>
    </source>
</evidence>
<dbReference type="AlphaFoldDB" id="A0A6H1ZSM7"/>
<organism evidence="2">
    <name type="scientific">viral metagenome</name>
    <dbReference type="NCBI Taxonomy" id="1070528"/>
    <lineage>
        <taxon>unclassified sequences</taxon>
        <taxon>metagenomes</taxon>
        <taxon>organismal metagenomes</taxon>
    </lineage>
</organism>
<name>A0A6H1ZSM7_9ZZZZ</name>
<dbReference type="EMBL" id="MT142839">
    <property type="protein sequence ID" value="QJA89336.1"/>
    <property type="molecule type" value="Genomic_DNA"/>
</dbReference>
<reference evidence="2" key="1">
    <citation type="submission" date="2020-03" db="EMBL/GenBank/DDBJ databases">
        <title>The deep terrestrial virosphere.</title>
        <authorList>
            <person name="Holmfeldt K."/>
            <person name="Nilsson E."/>
            <person name="Simone D."/>
            <person name="Lopez-Fernandez M."/>
            <person name="Wu X."/>
            <person name="de Brujin I."/>
            <person name="Lundin D."/>
            <person name="Andersson A."/>
            <person name="Bertilsson S."/>
            <person name="Dopson M."/>
        </authorList>
    </citation>
    <scope>NUCLEOTIDE SEQUENCE</scope>
    <source>
        <strain evidence="3">MM415B02567</strain>
        <strain evidence="2">TM448A01708</strain>
    </source>
</reference>
<proteinExistence type="predicted"/>